<dbReference type="EMBL" id="CAJNOH010003963">
    <property type="protein sequence ID" value="CAF1354692.1"/>
    <property type="molecule type" value="Genomic_DNA"/>
</dbReference>
<evidence type="ECO:0000256" key="1">
    <source>
        <dbReference type="SAM" id="SignalP"/>
    </source>
</evidence>
<gene>
    <name evidence="3" type="ORF">JXQ802_LOCUS48610</name>
    <name evidence="2" type="ORF">PYM288_LOCUS32574</name>
</gene>
<dbReference type="Proteomes" id="UP000663870">
    <property type="component" value="Unassembled WGS sequence"/>
</dbReference>
<dbReference type="Proteomes" id="UP000663854">
    <property type="component" value="Unassembled WGS sequence"/>
</dbReference>
<protein>
    <submittedName>
        <fullName evidence="3">Uncharacterized protein</fullName>
    </submittedName>
</protein>
<evidence type="ECO:0000313" key="4">
    <source>
        <dbReference type="Proteomes" id="UP000663870"/>
    </source>
</evidence>
<dbReference type="AlphaFoldDB" id="A0A816AX31"/>
<feature type="signal peptide" evidence="1">
    <location>
        <begin position="1"/>
        <end position="21"/>
    </location>
</feature>
<sequence>MTVFPITLLVILLMTSQYINGYPSTLSKGTKNNHAINLRLKRNYEYGQHPQLTNNYNDDTPVNYDEYLPNIYSIIQRPNHKRLIDF</sequence>
<dbReference type="EMBL" id="CAJNOL010005354">
    <property type="protein sequence ID" value="CAF1603776.1"/>
    <property type="molecule type" value="Genomic_DNA"/>
</dbReference>
<proteinExistence type="predicted"/>
<keyword evidence="4" id="KW-1185">Reference proteome</keyword>
<feature type="chain" id="PRO_5036412648" evidence="1">
    <location>
        <begin position="22"/>
        <end position="86"/>
    </location>
</feature>
<reference evidence="3" key="1">
    <citation type="submission" date="2021-02" db="EMBL/GenBank/DDBJ databases">
        <authorList>
            <person name="Nowell W R."/>
        </authorList>
    </citation>
    <scope>NUCLEOTIDE SEQUENCE</scope>
</reference>
<keyword evidence="1" id="KW-0732">Signal</keyword>
<evidence type="ECO:0000313" key="3">
    <source>
        <dbReference type="EMBL" id="CAF1603776.1"/>
    </source>
</evidence>
<evidence type="ECO:0000313" key="2">
    <source>
        <dbReference type="EMBL" id="CAF1354692.1"/>
    </source>
</evidence>
<name>A0A816AX31_9BILA</name>
<comment type="caution">
    <text evidence="3">The sequence shown here is derived from an EMBL/GenBank/DDBJ whole genome shotgun (WGS) entry which is preliminary data.</text>
</comment>
<accession>A0A816AX31</accession>
<organism evidence="3 4">
    <name type="scientific">Rotaria sordida</name>
    <dbReference type="NCBI Taxonomy" id="392033"/>
    <lineage>
        <taxon>Eukaryota</taxon>
        <taxon>Metazoa</taxon>
        <taxon>Spiralia</taxon>
        <taxon>Gnathifera</taxon>
        <taxon>Rotifera</taxon>
        <taxon>Eurotatoria</taxon>
        <taxon>Bdelloidea</taxon>
        <taxon>Philodinida</taxon>
        <taxon>Philodinidae</taxon>
        <taxon>Rotaria</taxon>
    </lineage>
</organism>